<reference evidence="1 2" key="2">
    <citation type="submission" date="2018-11" db="EMBL/GenBank/DDBJ databases">
        <authorList>
            <consortium name="Pathogen Informatics"/>
        </authorList>
    </citation>
    <scope>NUCLEOTIDE SEQUENCE [LARGE SCALE GENOMIC DNA]</scope>
    <source>
        <strain evidence="1">Dakar</strain>
        <strain evidence="2">Dakar, Senegal</strain>
    </source>
</reference>
<evidence type="ECO:0000313" key="1">
    <source>
        <dbReference type="EMBL" id="VDP44471.1"/>
    </source>
</evidence>
<dbReference type="WBParaSite" id="SCUD_0001141601-mRNA-1">
    <property type="protein sequence ID" value="SCUD_0001141601-mRNA-1"/>
    <property type="gene ID" value="SCUD_0001141601"/>
</dbReference>
<gene>
    <name evidence="1" type="ORF">SCUD_LOCUS11416</name>
</gene>
<dbReference type="AlphaFoldDB" id="A0A183K8T6"/>
<dbReference type="EMBL" id="UZAK01034400">
    <property type="protein sequence ID" value="VDP44471.1"/>
    <property type="molecule type" value="Genomic_DNA"/>
</dbReference>
<keyword evidence="2" id="KW-1185">Reference proteome</keyword>
<accession>A0A183K8T6</accession>
<protein>
    <submittedName>
        <fullName evidence="3">Glycylpeptide N-tetradecanoyltransferase</fullName>
    </submittedName>
</protein>
<name>A0A183K8T6_9TREM</name>
<evidence type="ECO:0000313" key="3">
    <source>
        <dbReference type="WBParaSite" id="SCUD_0001141601-mRNA-1"/>
    </source>
</evidence>
<organism evidence="3">
    <name type="scientific">Schistosoma curassoni</name>
    <dbReference type="NCBI Taxonomy" id="6186"/>
    <lineage>
        <taxon>Eukaryota</taxon>
        <taxon>Metazoa</taxon>
        <taxon>Spiralia</taxon>
        <taxon>Lophotrochozoa</taxon>
        <taxon>Platyhelminthes</taxon>
        <taxon>Trematoda</taxon>
        <taxon>Digenea</taxon>
        <taxon>Strigeidida</taxon>
        <taxon>Schistosomatoidea</taxon>
        <taxon>Schistosomatidae</taxon>
        <taxon>Schistosoma</taxon>
    </lineage>
</organism>
<sequence>MVALDFLYRHKFIDKDSDPKHAEVQSLMHVNLPFD</sequence>
<reference evidence="3" key="1">
    <citation type="submission" date="2016-06" db="UniProtKB">
        <authorList>
            <consortium name="WormBaseParasite"/>
        </authorList>
    </citation>
    <scope>IDENTIFICATION</scope>
</reference>
<dbReference type="Proteomes" id="UP000279833">
    <property type="component" value="Unassembled WGS sequence"/>
</dbReference>
<proteinExistence type="predicted"/>
<dbReference type="STRING" id="6186.A0A183K8T6"/>
<evidence type="ECO:0000313" key="2">
    <source>
        <dbReference type="Proteomes" id="UP000279833"/>
    </source>
</evidence>